<proteinExistence type="predicted"/>
<evidence type="ECO:0000313" key="1">
    <source>
        <dbReference type="EMBL" id="PAV74855.1"/>
    </source>
</evidence>
<reference evidence="1 2" key="1">
    <citation type="journal article" date="2017" name="Curr. Biol.">
        <title>Genome architecture and evolution of a unichromosomal asexual nematode.</title>
        <authorList>
            <person name="Fradin H."/>
            <person name="Zegar C."/>
            <person name="Gutwein M."/>
            <person name="Lucas J."/>
            <person name="Kovtun M."/>
            <person name="Corcoran D."/>
            <person name="Baugh L.R."/>
            <person name="Kiontke K."/>
            <person name="Gunsalus K."/>
            <person name="Fitch D.H."/>
            <person name="Piano F."/>
        </authorList>
    </citation>
    <scope>NUCLEOTIDE SEQUENCE [LARGE SCALE GENOMIC DNA]</scope>
    <source>
        <strain evidence="1">PF1309</strain>
    </source>
</reference>
<dbReference type="Proteomes" id="UP000218231">
    <property type="component" value="Unassembled WGS sequence"/>
</dbReference>
<organism evidence="1 2">
    <name type="scientific">Diploscapter pachys</name>
    <dbReference type="NCBI Taxonomy" id="2018661"/>
    <lineage>
        <taxon>Eukaryota</taxon>
        <taxon>Metazoa</taxon>
        <taxon>Ecdysozoa</taxon>
        <taxon>Nematoda</taxon>
        <taxon>Chromadorea</taxon>
        <taxon>Rhabditida</taxon>
        <taxon>Rhabditina</taxon>
        <taxon>Rhabditomorpha</taxon>
        <taxon>Rhabditoidea</taxon>
        <taxon>Rhabditidae</taxon>
        <taxon>Diploscapter</taxon>
    </lineage>
</organism>
<keyword evidence="2" id="KW-1185">Reference proteome</keyword>
<sequence>MPLAHVGEQVQRAAAHWHVQRLADQSGDARRMVGAGRQNVEHILDVDHADDRIQLPAIDRQAAVPRLREDLYQMREGRIFLDRDDVGTRHANIARVALAEMQQVAHHLPFQRRQVALGVGAGIVLMPVDRLFQLVAERFLLAAAEDQRAQPAPDTRFVGVAVTGATSVLCHGSLCQSSRTR</sequence>
<evidence type="ECO:0000313" key="2">
    <source>
        <dbReference type="Proteomes" id="UP000218231"/>
    </source>
</evidence>
<dbReference type="AlphaFoldDB" id="A0A2A2KLN5"/>
<dbReference type="EMBL" id="LIAE01008266">
    <property type="protein sequence ID" value="PAV74855.1"/>
    <property type="molecule type" value="Genomic_DNA"/>
</dbReference>
<comment type="caution">
    <text evidence="1">The sequence shown here is derived from an EMBL/GenBank/DDBJ whole genome shotgun (WGS) entry which is preliminary data.</text>
</comment>
<protein>
    <submittedName>
        <fullName evidence="1">Uncharacterized protein</fullName>
    </submittedName>
</protein>
<name>A0A2A2KLN5_9BILA</name>
<accession>A0A2A2KLN5</accession>
<gene>
    <name evidence="1" type="ORF">WR25_14119</name>
</gene>